<dbReference type="Gene3D" id="3.40.720.10">
    <property type="entry name" value="Alkaline Phosphatase, subunit A"/>
    <property type="match status" value="1"/>
</dbReference>
<proteinExistence type="predicted"/>
<dbReference type="PANTHER" id="PTHR45953:SF1">
    <property type="entry name" value="IDURONATE 2-SULFATASE"/>
    <property type="match status" value="1"/>
</dbReference>
<name>A0ABY8QCH0_9RHOB</name>
<dbReference type="InterPro" id="IPR000917">
    <property type="entry name" value="Sulfatase_N"/>
</dbReference>
<evidence type="ECO:0000313" key="4">
    <source>
        <dbReference type="EMBL" id="WGW02314.1"/>
    </source>
</evidence>
<reference evidence="4 5" key="1">
    <citation type="submission" date="2023-05" db="EMBL/GenBank/DDBJ databases">
        <title>YMD87, complete Genome.</title>
        <authorList>
            <person name="Zhang J."/>
            <person name="Xu X."/>
        </authorList>
    </citation>
    <scope>NUCLEOTIDE SEQUENCE [LARGE SCALE GENOMIC DNA]</scope>
    <source>
        <strain evidence="4 5">YMD87</strain>
    </source>
</reference>
<keyword evidence="1" id="KW-0479">Metal-binding</keyword>
<accession>A0ABY8QCH0</accession>
<gene>
    <name evidence="4" type="ORF">QF118_10140</name>
</gene>
<feature type="domain" description="Sulfatase N-terminal" evidence="3">
    <location>
        <begin position="7"/>
        <end position="343"/>
    </location>
</feature>
<dbReference type="Pfam" id="PF00884">
    <property type="entry name" value="Sulfatase"/>
    <property type="match status" value="1"/>
</dbReference>
<evidence type="ECO:0000313" key="5">
    <source>
        <dbReference type="Proteomes" id="UP001241605"/>
    </source>
</evidence>
<evidence type="ECO:0000256" key="1">
    <source>
        <dbReference type="ARBA" id="ARBA00022723"/>
    </source>
</evidence>
<protein>
    <submittedName>
        <fullName evidence="4">Sulfatase-like hydrolase/transferase</fullName>
    </submittedName>
</protein>
<dbReference type="PANTHER" id="PTHR45953">
    <property type="entry name" value="IDURONATE 2-SULFATASE"/>
    <property type="match status" value="1"/>
</dbReference>
<dbReference type="InterPro" id="IPR017850">
    <property type="entry name" value="Alkaline_phosphatase_core_sf"/>
</dbReference>
<dbReference type="Proteomes" id="UP001241605">
    <property type="component" value="Chromosome"/>
</dbReference>
<organism evidence="4 5">
    <name type="scientific">Tropicibacter oceani</name>
    <dbReference type="NCBI Taxonomy" id="3058420"/>
    <lineage>
        <taxon>Bacteria</taxon>
        <taxon>Pseudomonadati</taxon>
        <taxon>Pseudomonadota</taxon>
        <taxon>Alphaproteobacteria</taxon>
        <taxon>Rhodobacterales</taxon>
        <taxon>Roseobacteraceae</taxon>
        <taxon>Tropicibacter</taxon>
    </lineage>
</organism>
<keyword evidence="5" id="KW-1185">Reference proteome</keyword>
<evidence type="ECO:0000256" key="2">
    <source>
        <dbReference type="ARBA" id="ARBA00022801"/>
    </source>
</evidence>
<dbReference type="SUPFAM" id="SSF53649">
    <property type="entry name" value="Alkaline phosphatase-like"/>
    <property type="match status" value="1"/>
</dbReference>
<dbReference type="RefSeq" id="WP_282298948.1">
    <property type="nucleotide sequence ID" value="NZ_CP124616.1"/>
</dbReference>
<evidence type="ECO:0000259" key="3">
    <source>
        <dbReference type="Pfam" id="PF00884"/>
    </source>
</evidence>
<sequence length="435" mass="49633">MTEKQPRNIVLISLDDAVSFWKYKTIFGEALQTPNLDRICAQSTGFHSAYCQTPLCGPSRASFMSGKTPHQLEIFENKVSVFDRVAPEDMWPYRLKENGYFCSSGGKVHHGYRPLAQPIHEVLYSDERKGFRIDRSLRPDIEQRRYGGHAGGLATTNPKDDGYYHDAHSSESFIDFVEGFDGESPFYREVGFFGPHGPFITPAPYKDMYTLRNFRMPEEWQDGYDVNDFAAENMGENFDLSKPLRWRKSVRNYFSAFSHVDHHLGRVWDALKASPYADNTVVVILSDHGFHLGDKNRFRKTSLWEQVARVPLIIHDPQQPVAREVHTPVALIDVGPTVMDYTGLPPLADCVGQSLRPLVDGAPAPDRAVPTFHFGSAGIRKGDYRFIRYEDGSTQLFDVQQDWWQLRNLGETHPAYPDMQQAHRDCCRIYGFDPG</sequence>
<keyword evidence="2" id="KW-0378">Hydrolase</keyword>
<dbReference type="EMBL" id="CP124616">
    <property type="protein sequence ID" value="WGW02314.1"/>
    <property type="molecule type" value="Genomic_DNA"/>
</dbReference>